<dbReference type="FunFam" id="2.60.120.740:FF:000001">
    <property type="entry name" value="Adhesion G protein-coupled receptor L2"/>
    <property type="match status" value="1"/>
</dbReference>
<evidence type="ECO:0000313" key="4">
    <source>
        <dbReference type="Ensembl" id="ENSAPOP00000027815.1"/>
    </source>
</evidence>
<dbReference type="Proteomes" id="UP000257200">
    <property type="component" value="Unplaced"/>
</dbReference>
<dbReference type="Pfam" id="PF02140">
    <property type="entry name" value="SUEL_Lectin"/>
    <property type="match status" value="1"/>
</dbReference>
<dbReference type="PROSITE" id="PS50228">
    <property type="entry name" value="SUEL_LECTIN"/>
    <property type="match status" value="1"/>
</dbReference>
<feature type="domain" description="SUEL-type lectin" evidence="3">
    <location>
        <begin position="131"/>
        <end position="220"/>
    </location>
</feature>
<evidence type="ECO:0000256" key="1">
    <source>
        <dbReference type="ARBA" id="ARBA00022734"/>
    </source>
</evidence>
<evidence type="ECO:0000313" key="5">
    <source>
        <dbReference type="Proteomes" id="UP000257200"/>
    </source>
</evidence>
<dbReference type="AlphaFoldDB" id="A0A3Q1HH47"/>
<dbReference type="STRING" id="80966.ENSAPOP00000027815"/>
<keyword evidence="5" id="KW-1185">Reference proteome</keyword>
<dbReference type="InterPro" id="IPR043159">
    <property type="entry name" value="Lectin_gal-bd_sf"/>
</dbReference>
<dbReference type="Gene3D" id="2.60.120.740">
    <property type="match status" value="1"/>
</dbReference>
<dbReference type="CDD" id="cd22835">
    <property type="entry name" value="Gal_Rha_Lectin_SML_rpt2"/>
    <property type="match status" value="1"/>
</dbReference>
<keyword evidence="1" id="KW-0430">Lectin</keyword>
<dbReference type="PANTHER" id="PTHR46780">
    <property type="entry name" value="PROTEIN EVA-1"/>
    <property type="match status" value="1"/>
</dbReference>
<sequence>MSRCPPSYPSFSVFSPQHCIFNHSTEPHEVLISRLTGFSSDFVDVTQNRLNLCLLFTPLLSCLFPLRFFKYSSSSSGQGHVISVLRAVYGRQDKITCSYGRPASQIQNDHCSRLSGKVEMTELSKEIYSVTCENSNAHLTCGEGHTLSVLRADYGRHDKTTCTSTRPFFQTQYTCCSGPTGKVAERCNGRMSCSIKASNSEFGDPCRGTYKYLDVTYTCEGKQLREALTSISLRQH</sequence>
<dbReference type="GO" id="GO:0030246">
    <property type="term" value="F:carbohydrate binding"/>
    <property type="evidence" value="ECO:0007669"/>
    <property type="project" value="UniProtKB-KW"/>
</dbReference>
<reference evidence="4" key="2">
    <citation type="submission" date="2025-09" db="UniProtKB">
        <authorList>
            <consortium name="Ensembl"/>
        </authorList>
    </citation>
    <scope>IDENTIFICATION</scope>
</reference>
<protein>
    <recommendedName>
        <fullName evidence="3">SUEL-type lectin domain-containing protein</fullName>
    </recommendedName>
</protein>
<name>A0A3Q1HH47_9TELE</name>
<accession>A0A3Q1HH47</accession>
<proteinExistence type="predicted"/>
<keyword evidence="2" id="KW-0677">Repeat</keyword>
<reference evidence="4" key="1">
    <citation type="submission" date="2025-08" db="UniProtKB">
        <authorList>
            <consortium name="Ensembl"/>
        </authorList>
    </citation>
    <scope>IDENTIFICATION</scope>
</reference>
<evidence type="ECO:0000259" key="3">
    <source>
        <dbReference type="PROSITE" id="PS50228"/>
    </source>
</evidence>
<dbReference type="InterPro" id="IPR000922">
    <property type="entry name" value="Lectin_gal-bd_dom"/>
</dbReference>
<dbReference type="InParanoid" id="A0A3Q1HH47"/>
<dbReference type="Ensembl" id="ENSAPOT00000000246.1">
    <property type="protein sequence ID" value="ENSAPOP00000027815.1"/>
    <property type="gene ID" value="ENSAPOG00000012654.1"/>
</dbReference>
<organism evidence="4 5">
    <name type="scientific">Acanthochromis polyacanthus</name>
    <name type="common">spiny chromis</name>
    <dbReference type="NCBI Taxonomy" id="80966"/>
    <lineage>
        <taxon>Eukaryota</taxon>
        <taxon>Metazoa</taxon>
        <taxon>Chordata</taxon>
        <taxon>Craniata</taxon>
        <taxon>Vertebrata</taxon>
        <taxon>Euteleostomi</taxon>
        <taxon>Actinopterygii</taxon>
        <taxon>Neopterygii</taxon>
        <taxon>Teleostei</taxon>
        <taxon>Neoteleostei</taxon>
        <taxon>Acanthomorphata</taxon>
        <taxon>Ovalentaria</taxon>
        <taxon>Pomacentridae</taxon>
        <taxon>Acanthochromis</taxon>
    </lineage>
</organism>
<dbReference type="GeneTree" id="ENSGT00990000203979"/>
<evidence type="ECO:0000256" key="2">
    <source>
        <dbReference type="ARBA" id="ARBA00022737"/>
    </source>
</evidence>